<comment type="caution">
    <text evidence="1">The sequence shown here is derived from an EMBL/GenBank/DDBJ whole genome shotgun (WGS) entry which is preliminary data.</text>
</comment>
<accession>A0A0S8GLP8</accession>
<proteinExistence type="predicted"/>
<evidence type="ECO:0000313" key="1">
    <source>
        <dbReference type="EMBL" id="KPK73760.1"/>
    </source>
</evidence>
<name>A0A0S8GLP8_UNCW3</name>
<organism evidence="1 2">
    <name type="scientific">candidate division WOR_3 bacterium SM23_60</name>
    <dbReference type="NCBI Taxonomy" id="1703780"/>
    <lineage>
        <taxon>Bacteria</taxon>
        <taxon>Bacteria division WOR-3</taxon>
    </lineage>
</organism>
<dbReference type="EMBL" id="LJUO01000003">
    <property type="protein sequence ID" value="KPK73760.1"/>
    <property type="molecule type" value="Genomic_DNA"/>
</dbReference>
<sequence>MFSCYNVAGIVSKERRYAMYRLSRVGSSLAEKKASQINHNSRYAEFHNIVALICLFYAVVAVSNRCQARLFFTGPNPYLSSRSFPQDGLFFQGTGSYAFLEYNPRGWFGHLDDPRKLPSANYTMTSQNLQLTDPTSNFHLNGNWSQYKVAAVPYYFQYKDLYIQPLFTYELEDLFMNAHGIARSYDDSLGWEQVPFEARLQRKNTLYGIGASLARKFGNTPVGVRMTADRAIWGEPSGYLHTDVDGDQEISNRYTWGWTTQQGCNHILADHANIDAWYQDSYSLGRSWLYNVVAGATVKEHKLGVRYRNYTQYAEEYEYDDISDSYIRDSEWTQRKNEQLLRGYGFFKITSIGRTDLHLVGFAEADRSWTNYVGGGSERLDCHYEKKTLFEVIPVLSTQIGPGFVRGGFDILWGWIGNSNTDIWGQQRVYRQSYPVVGWSRDWERPGYSSGFVLANLIEVDMEYPIIKNPEITLRLELWRMYQITWNTSHFGENEQQGGSYVFQETAVRKDNRKETWMSGLVGAWFGFGHVFGGLLVDLPVTYHSNLSTKVIDHDEGELFYDNQNNFPAVQDPVRVRIMFGRRW</sequence>
<evidence type="ECO:0000313" key="2">
    <source>
        <dbReference type="Proteomes" id="UP000051096"/>
    </source>
</evidence>
<gene>
    <name evidence="1" type="ORF">AMJ87_00675</name>
</gene>
<dbReference type="AlphaFoldDB" id="A0A0S8GLP8"/>
<dbReference type="Proteomes" id="UP000051096">
    <property type="component" value="Unassembled WGS sequence"/>
</dbReference>
<protein>
    <submittedName>
        <fullName evidence="1">Uncharacterized protein</fullName>
    </submittedName>
</protein>
<reference evidence="1 2" key="1">
    <citation type="journal article" date="2015" name="Microbiome">
        <title>Genomic resolution of linkages in carbon, nitrogen, and sulfur cycling among widespread estuary sediment bacteria.</title>
        <authorList>
            <person name="Baker B.J."/>
            <person name="Lazar C.S."/>
            <person name="Teske A.P."/>
            <person name="Dick G.J."/>
        </authorList>
    </citation>
    <scope>NUCLEOTIDE SEQUENCE [LARGE SCALE GENOMIC DNA]</scope>
    <source>
        <strain evidence="1">SM23_60</strain>
    </source>
</reference>